<sequence>MPNASPTVFDGVVILLTRAIVESGHAILHLVEICWVNPEKAIFVPSRRSMLKIIKNRRKRRCRRRRHEVEATSSRAILASRSAYRRTFHHREHSDALCDPIWAEPPVTVFEYGSMIYFQQAQDTAQFQEIQARKQCKRASVKAKKERRALMLEARTLLKESVVAGIKGDIQAAQKLRTKAANRRSSTASLHASTPTSAPKPPSPTVQHTEVELFEALEAVSDNLRRHISHA</sequence>
<dbReference type="AlphaFoldDB" id="B8ASK3"/>
<keyword evidence="3" id="KW-1185">Reference proteome</keyword>
<name>B8ASK3_ORYSI</name>
<accession>B8ASK3</accession>
<evidence type="ECO:0000256" key="1">
    <source>
        <dbReference type="SAM" id="MobiDB-lite"/>
    </source>
</evidence>
<reference evidence="2 3" key="1">
    <citation type="journal article" date="2005" name="PLoS Biol.">
        <title>The genomes of Oryza sativa: a history of duplications.</title>
        <authorList>
            <person name="Yu J."/>
            <person name="Wang J."/>
            <person name="Lin W."/>
            <person name="Li S."/>
            <person name="Li H."/>
            <person name="Zhou J."/>
            <person name="Ni P."/>
            <person name="Dong W."/>
            <person name="Hu S."/>
            <person name="Zeng C."/>
            <person name="Zhang J."/>
            <person name="Zhang Y."/>
            <person name="Li R."/>
            <person name="Xu Z."/>
            <person name="Li S."/>
            <person name="Li X."/>
            <person name="Zheng H."/>
            <person name="Cong L."/>
            <person name="Lin L."/>
            <person name="Yin J."/>
            <person name="Geng J."/>
            <person name="Li G."/>
            <person name="Shi J."/>
            <person name="Liu J."/>
            <person name="Lv H."/>
            <person name="Li J."/>
            <person name="Wang J."/>
            <person name="Deng Y."/>
            <person name="Ran L."/>
            <person name="Shi X."/>
            <person name="Wang X."/>
            <person name="Wu Q."/>
            <person name="Li C."/>
            <person name="Ren X."/>
            <person name="Wang J."/>
            <person name="Wang X."/>
            <person name="Li D."/>
            <person name="Liu D."/>
            <person name="Zhang X."/>
            <person name="Ji Z."/>
            <person name="Zhao W."/>
            <person name="Sun Y."/>
            <person name="Zhang Z."/>
            <person name="Bao J."/>
            <person name="Han Y."/>
            <person name="Dong L."/>
            <person name="Ji J."/>
            <person name="Chen P."/>
            <person name="Wu S."/>
            <person name="Liu J."/>
            <person name="Xiao Y."/>
            <person name="Bu D."/>
            <person name="Tan J."/>
            <person name="Yang L."/>
            <person name="Ye C."/>
            <person name="Zhang J."/>
            <person name="Xu J."/>
            <person name="Zhou Y."/>
            <person name="Yu Y."/>
            <person name="Zhang B."/>
            <person name="Zhuang S."/>
            <person name="Wei H."/>
            <person name="Liu B."/>
            <person name="Lei M."/>
            <person name="Yu H."/>
            <person name="Li Y."/>
            <person name="Xu H."/>
            <person name="Wei S."/>
            <person name="He X."/>
            <person name="Fang L."/>
            <person name="Zhang Z."/>
            <person name="Zhang Y."/>
            <person name="Huang X."/>
            <person name="Su Z."/>
            <person name="Tong W."/>
            <person name="Li J."/>
            <person name="Tong Z."/>
            <person name="Li S."/>
            <person name="Ye J."/>
            <person name="Wang L."/>
            <person name="Fang L."/>
            <person name="Lei T."/>
            <person name="Chen C."/>
            <person name="Chen H."/>
            <person name="Xu Z."/>
            <person name="Li H."/>
            <person name="Huang H."/>
            <person name="Zhang F."/>
            <person name="Xu H."/>
            <person name="Li N."/>
            <person name="Zhao C."/>
            <person name="Li S."/>
            <person name="Dong L."/>
            <person name="Huang Y."/>
            <person name="Li L."/>
            <person name="Xi Y."/>
            <person name="Qi Q."/>
            <person name="Li W."/>
            <person name="Zhang B."/>
            <person name="Hu W."/>
            <person name="Zhang Y."/>
            <person name="Tian X."/>
            <person name="Jiao Y."/>
            <person name="Liang X."/>
            <person name="Jin J."/>
            <person name="Gao L."/>
            <person name="Zheng W."/>
            <person name="Hao B."/>
            <person name="Liu S."/>
            <person name="Wang W."/>
            <person name="Yuan L."/>
            <person name="Cao M."/>
            <person name="McDermott J."/>
            <person name="Samudrala R."/>
            <person name="Wang J."/>
            <person name="Wong G.K."/>
            <person name="Yang H."/>
        </authorList>
    </citation>
    <scope>NUCLEOTIDE SEQUENCE [LARGE SCALE GENOMIC DNA]</scope>
    <source>
        <strain evidence="3">cv. 93-11</strain>
    </source>
</reference>
<dbReference type="Proteomes" id="UP000007015">
    <property type="component" value="Chromosome 4"/>
</dbReference>
<protein>
    <submittedName>
        <fullName evidence="2">Uncharacterized protein</fullName>
    </submittedName>
</protein>
<feature type="region of interest" description="Disordered" evidence="1">
    <location>
        <begin position="180"/>
        <end position="207"/>
    </location>
</feature>
<dbReference type="EMBL" id="CM000129">
    <property type="protein sequence ID" value="EEC77713.1"/>
    <property type="molecule type" value="Genomic_DNA"/>
</dbReference>
<evidence type="ECO:0000313" key="3">
    <source>
        <dbReference type="Proteomes" id="UP000007015"/>
    </source>
</evidence>
<dbReference type="HOGENOM" id="CLU_1201516_0_0_1"/>
<evidence type="ECO:0000313" key="2">
    <source>
        <dbReference type="EMBL" id="EEC77713.1"/>
    </source>
</evidence>
<proteinExistence type="predicted"/>
<gene>
    <name evidence="2" type="ORF">OsI_16795</name>
</gene>
<dbReference type="Gramene" id="BGIOSGA014645-TA">
    <property type="protein sequence ID" value="BGIOSGA014645-PA"/>
    <property type="gene ID" value="BGIOSGA014645"/>
</dbReference>
<organism evidence="2 3">
    <name type="scientific">Oryza sativa subsp. indica</name>
    <name type="common">Rice</name>
    <dbReference type="NCBI Taxonomy" id="39946"/>
    <lineage>
        <taxon>Eukaryota</taxon>
        <taxon>Viridiplantae</taxon>
        <taxon>Streptophyta</taxon>
        <taxon>Embryophyta</taxon>
        <taxon>Tracheophyta</taxon>
        <taxon>Spermatophyta</taxon>
        <taxon>Magnoliopsida</taxon>
        <taxon>Liliopsida</taxon>
        <taxon>Poales</taxon>
        <taxon>Poaceae</taxon>
        <taxon>BOP clade</taxon>
        <taxon>Oryzoideae</taxon>
        <taxon>Oryzeae</taxon>
        <taxon>Oryzinae</taxon>
        <taxon>Oryza</taxon>
        <taxon>Oryza sativa</taxon>
    </lineage>
</organism>